<evidence type="ECO:0000256" key="2">
    <source>
        <dbReference type="ARBA" id="ARBA00022747"/>
    </source>
</evidence>
<dbReference type="GO" id="GO:0008170">
    <property type="term" value="F:N-methyltransferase activity"/>
    <property type="evidence" value="ECO:0007669"/>
    <property type="project" value="InterPro"/>
</dbReference>
<dbReference type="InterPro" id="IPR014001">
    <property type="entry name" value="Helicase_ATP-bd"/>
</dbReference>
<dbReference type="PANTHER" id="PTHR43861:SF1">
    <property type="entry name" value="TRANS-ACONITATE 2-METHYLTRANSFERASE"/>
    <property type="match status" value="1"/>
</dbReference>
<comment type="similarity">
    <text evidence="1">Belongs to the N(4)/N(6)-methyltransferase family.</text>
</comment>
<dbReference type="AlphaFoldDB" id="A0A060R8S2"/>
<dbReference type="Pfam" id="PF02384">
    <property type="entry name" value="N6_Mtase"/>
    <property type="match status" value="1"/>
</dbReference>
<feature type="domain" description="Helicase ATP-binding" evidence="3">
    <location>
        <begin position="484"/>
        <end position="644"/>
    </location>
</feature>
<evidence type="ECO:0000259" key="3">
    <source>
        <dbReference type="PROSITE" id="PS51192"/>
    </source>
</evidence>
<dbReference type="InterPro" id="IPR029063">
    <property type="entry name" value="SAM-dependent_MTases_sf"/>
</dbReference>
<dbReference type="OrthoDB" id="9814572at2"/>
<keyword evidence="6" id="KW-1185">Reference proteome</keyword>
<dbReference type="KEGG" id="rbc:BN938_1812"/>
<dbReference type="InterPro" id="IPR027417">
    <property type="entry name" value="P-loop_NTPase"/>
</dbReference>
<dbReference type="PATRIC" id="fig|1433126.3.peg.1790"/>
<accession>A0A060R8S2</accession>
<dbReference type="EMBL" id="HG934468">
    <property type="protein sequence ID" value="CDN31892.1"/>
    <property type="molecule type" value="Genomic_DNA"/>
</dbReference>
<sequence length="998" mass="115739">MYQIIPQQISQSKRKEVNAKILSAIESGNGAISAEEVYNQYTGIGGLHELKQADFSSYHDFAQAKREAEMGQFFTPHEICSQMVEAIKPQPNEMVMDMCCGMGNFFNFLPNQHNVYGFDIDPDAVRVAKYLYPNANIQVANLCTHNPEERFDIVIGNPPFNLDFDGIQSQFYYCNKAYWMLKPSGLLMMIVPVSFLQNEFWQRPKVNAMNRDFSFIGQTKLAADAFKSVGVEKFETKIMVFMRESKNIEMNPYNAEEFVSMEKLTTRIAQAKGITEESKLQIRQETKEEISAESREFEYKLKKYLYEIKTHKSLEKHYDKALALVAKFRNQRPPEGCTLDEHKAWEKRKLTYNKVLAVLKRYIKNQNVVHRKEIALVKTQNGFKLKGYAPHLLDKVAVKSVSLNDILSVGAKLPRPEKMTAKLRRQYVAVERFIERKRNEYKLQSRSFETMQRDEALDTKIQSLTFYNKDMQACSFTELQQHDMGLVFQKRYALLNWQQGSGKTAVAYHYGKHREPHTKNTVILAPAIAIHLTWEPFLQRHGERYIIASKPEHLVNVPKGAFILLSLTMISELVGPLKEFMKVRSNKICLLFDESDEITNPSAKRTRQSLNIFRRAKFKLLATGTTTRNNIGELYSQFELLYNNSVNMMCNAYNVYFQNKDGAIESKTNDRYREPFPARGGAVLFKACFCPGKASVFGIEKQNQDVYNQEHLAALIEKSIITRKFKEFAGEKYEIINYTVTPSDGERAVYRTILEKFHEILHFYFNPIADKKKESQLNLVRQIQLLIKACSVPHKMSGYFGCGYPQKAITIEHKLRYELKGKVAIGCTSLDAVELYTDFLSERFPERPLFVVRGNVDFKRRQAILDKFEKTENGLLVCTQQSLKSSANVPSCEDIIIESLQWNIPRMEQFYFRFIRLDSIGMRRVHYLTYEESIEQNLMALVLTKERLNEFIKSGEVKDESEIFEEFDISPDIIETLFRREQDEQGKFHIRWGAQNVS</sequence>
<dbReference type="HOGENOM" id="CLU_012094_0_0_10"/>
<dbReference type="SMART" id="SM00487">
    <property type="entry name" value="DEXDc"/>
    <property type="match status" value="1"/>
</dbReference>
<dbReference type="InterPro" id="IPR003356">
    <property type="entry name" value="DNA_methylase_A-5"/>
</dbReference>
<dbReference type="InterPro" id="IPR002052">
    <property type="entry name" value="DNA_methylase_N6_adenine_CS"/>
</dbReference>
<dbReference type="PANTHER" id="PTHR43861">
    <property type="entry name" value="TRANS-ACONITATE 2-METHYLTRANSFERASE-RELATED"/>
    <property type="match status" value="1"/>
</dbReference>
<dbReference type="eggNOG" id="COG0553">
    <property type="taxonomic scope" value="Bacteria"/>
</dbReference>
<dbReference type="CDD" id="cd02440">
    <property type="entry name" value="AdoMet_MTases"/>
    <property type="match status" value="1"/>
</dbReference>
<dbReference type="GO" id="GO:0009307">
    <property type="term" value="P:DNA restriction-modification system"/>
    <property type="evidence" value="ECO:0007669"/>
    <property type="project" value="UniProtKB-KW"/>
</dbReference>
<gene>
    <name evidence="5" type="ORF">BN938_1812</name>
</gene>
<feature type="domain" description="Helicase C-terminal" evidence="4">
    <location>
        <begin position="810"/>
        <end position="963"/>
    </location>
</feature>
<dbReference type="STRING" id="1433126.BN938_1812"/>
<evidence type="ECO:0000313" key="6">
    <source>
        <dbReference type="Proteomes" id="UP000027616"/>
    </source>
</evidence>
<organism evidence="5 6">
    <name type="scientific">Mucinivorans hirudinis</name>
    <dbReference type="NCBI Taxonomy" id="1433126"/>
    <lineage>
        <taxon>Bacteria</taxon>
        <taxon>Pseudomonadati</taxon>
        <taxon>Bacteroidota</taxon>
        <taxon>Bacteroidia</taxon>
        <taxon>Bacteroidales</taxon>
        <taxon>Rikenellaceae</taxon>
        <taxon>Mucinivorans</taxon>
    </lineage>
</organism>
<dbReference type="Pfam" id="PF00271">
    <property type="entry name" value="Helicase_C"/>
    <property type="match status" value="1"/>
</dbReference>
<dbReference type="PROSITE" id="PS00092">
    <property type="entry name" value="N6_MTASE"/>
    <property type="match status" value="1"/>
</dbReference>
<dbReference type="Proteomes" id="UP000027616">
    <property type="component" value="Chromosome I"/>
</dbReference>
<keyword evidence="2" id="KW-0680">Restriction system</keyword>
<protein>
    <submittedName>
        <fullName evidence="5">DNA methylase</fullName>
    </submittedName>
</protein>
<dbReference type="PROSITE" id="PS51192">
    <property type="entry name" value="HELICASE_ATP_BIND_1"/>
    <property type="match status" value="1"/>
</dbReference>
<proteinExistence type="inferred from homology"/>
<dbReference type="PRINTS" id="PR00507">
    <property type="entry name" value="N12N6MTFRASE"/>
</dbReference>
<evidence type="ECO:0000256" key="1">
    <source>
        <dbReference type="ARBA" id="ARBA00006594"/>
    </source>
</evidence>
<dbReference type="GO" id="GO:0003677">
    <property type="term" value="F:DNA binding"/>
    <property type="evidence" value="ECO:0007669"/>
    <property type="project" value="InterPro"/>
</dbReference>
<dbReference type="eggNOG" id="COG0827">
    <property type="taxonomic scope" value="Bacteria"/>
</dbReference>
<dbReference type="SUPFAM" id="SSF52540">
    <property type="entry name" value="P-loop containing nucleoside triphosphate hydrolases"/>
    <property type="match status" value="2"/>
</dbReference>
<dbReference type="InterPro" id="IPR001650">
    <property type="entry name" value="Helicase_C-like"/>
</dbReference>
<reference evidence="5 6" key="1">
    <citation type="journal article" date="2015" name="Genome Announc.">
        <title>Complete Genome Sequence of the Novel Leech Symbiont Mucinivorans hirudinis M3T.</title>
        <authorList>
            <person name="Nelson M.C."/>
            <person name="Bomar L."/>
            <person name="Graf J."/>
        </authorList>
    </citation>
    <scope>NUCLEOTIDE SEQUENCE [LARGE SCALE GENOMIC DNA]</scope>
    <source>
        <strain evidence="6">M3</strain>
    </source>
</reference>
<evidence type="ECO:0000313" key="5">
    <source>
        <dbReference type="EMBL" id="CDN31892.1"/>
    </source>
</evidence>
<name>A0A060R8S2_9BACT</name>
<keyword evidence="5" id="KW-0808">Transferase</keyword>
<dbReference type="GO" id="GO:0032259">
    <property type="term" value="P:methylation"/>
    <property type="evidence" value="ECO:0007669"/>
    <property type="project" value="UniProtKB-KW"/>
</dbReference>
<dbReference type="SUPFAM" id="SSF53335">
    <property type="entry name" value="S-adenosyl-L-methionine-dependent methyltransferases"/>
    <property type="match status" value="1"/>
</dbReference>
<dbReference type="Gene3D" id="3.40.50.300">
    <property type="entry name" value="P-loop containing nucleotide triphosphate hydrolases"/>
    <property type="match status" value="2"/>
</dbReference>
<dbReference type="Gene3D" id="3.40.50.150">
    <property type="entry name" value="Vaccinia Virus protein VP39"/>
    <property type="match status" value="1"/>
</dbReference>
<dbReference type="PROSITE" id="PS51194">
    <property type="entry name" value="HELICASE_CTER"/>
    <property type="match status" value="1"/>
</dbReference>
<keyword evidence="5" id="KW-0489">Methyltransferase</keyword>
<evidence type="ECO:0000259" key="4">
    <source>
        <dbReference type="PROSITE" id="PS51194"/>
    </source>
</evidence>